<dbReference type="EMBL" id="JACHJW010000001">
    <property type="protein sequence ID" value="MBB4961398.1"/>
    <property type="molecule type" value="Genomic_DNA"/>
</dbReference>
<dbReference type="AlphaFoldDB" id="A0A7W7WSH2"/>
<accession>A0A7W7WSH2</accession>
<organism evidence="3 4">
    <name type="scientific">Micromonospora polyrhachis</name>
    <dbReference type="NCBI Taxonomy" id="1282883"/>
    <lineage>
        <taxon>Bacteria</taxon>
        <taxon>Bacillati</taxon>
        <taxon>Actinomycetota</taxon>
        <taxon>Actinomycetes</taxon>
        <taxon>Micromonosporales</taxon>
        <taxon>Micromonosporaceae</taxon>
        <taxon>Micromonospora</taxon>
    </lineage>
</organism>
<dbReference type="RefSeq" id="WP_184536996.1">
    <property type="nucleotide sequence ID" value="NZ_JACHJW010000001.1"/>
</dbReference>
<dbReference type="Pfam" id="PF11160">
    <property type="entry name" value="Hva1_TUDOR"/>
    <property type="match status" value="1"/>
</dbReference>
<reference evidence="3 4" key="1">
    <citation type="submission" date="2020-08" db="EMBL/GenBank/DDBJ databases">
        <title>Sequencing the genomes of 1000 actinobacteria strains.</title>
        <authorList>
            <person name="Klenk H.-P."/>
        </authorList>
    </citation>
    <scope>NUCLEOTIDE SEQUENCE [LARGE SCALE GENOMIC DNA]</scope>
    <source>
        <strain evidence="3 4">DSM 45886</strain>
    </source>
</reference>
<evidence type="ECO:0000313" key="3">
    <source>
        <dbReference type="EMBL" id="MBB4961398.1"/>
    </source>
</evidence>
<dbReference type="InterPro" id="IPR021331">
    <property type="entry name" value="Hva1_TUDOR"/>
</dbReference>
<name>A0A7W7WSH2_9ACTN</name>
<evidence type="ECO:0000256" key="1">
    <source>
        <dbReference type="SAM" id="MobiDB-lite"/>
    </source>
</evidence>
<dbReference type="Proteomes" id="UP000578819">
    <property type="component" value="Unassembled WGS sequence"/>
</dbReference>
<feature type="region of interest" description="Disordered" evidence="1">
    <location>
        <begin position="1"/>
        <end position="45"/>
    </location>
</feature>
<evidence type="ECO:0000259" key="2">
    <source>
        <dbReference type="Pfam" id="PF11160"/>
    </source>
</evidence>
<protein>
    <recommendedName>
        <fullName evidence="2">Hypervirulence associated protein TUDOR domain-containing protein</fullName>
    </recommendedName>
</protein>
<comment type="caution">
    <text evidence="3">The sequence shown here is derived from an EMBL/GenBank/DDBJ whole genome shotgun (WGS) entry which is preliminary data.</text>
</comment>
<evidence type="ECO:0000313" key="4">
    <source>
        <dbReference type="Proteomes" id="UP000578819"/>
    </source>
</evidence>
<gene>
    <name evidence="3" type="ORF">FHR38_005131</name>
</gene>
<sequence>MAERKKLHRGDRVSWSSHGSRAHGTVQEEITHRTRAAKRVVAASKDKPQYRVRTAEGRDAVHKPEALHREPG</sequence>
<keyword evidence="4" id="KW-1185">Reference proteome</keyword>
<feature type="domain" description="Hypervirulence associated protein TUDOR" evidence="2">
    <location>
        <begin position="10"/>
        <end position="67"/>
    </location>
</feature>
<dbReference type="Gene3D" id="2.30.30.1060">
    <property type="match status" value="1"/>
</dbReference>
<proteinExistence type="predicted"/>